<evidence type="ECO:0000256" key="1">
    <source>
        <dbReference type="SAM" id="MobiDB-lite"/>
    </source>
</evidence>
<dbReference type="AlphaFoldDB" id="J3ABE3"/>
<organism evidence="2 3">
    <name type="scientific">Actinomyces naeslundii (strain ATCC 12104 / DSM 43013 / CCUG 2238 / JCM 8349 / NCTC 10301 / Howell 279)</name>
    <dbReference type="NCBI Taxonomy" id="1115803"/>
    <lineage>
        <taxon>Bacteria</taxon>
        <taxon>Bacillati</taxon>
        <taxon>Actinomycetota</taxon>
        <taxon>Actinomycetes</taxon>
        <taxon>Actinomycetales</taxon>
        <taxon>Actinomycetaceae</taxon>
        <taxon>Actinomyces</taxon>
    </lineage>
</organism>
<feature type="region of interest" description="Disordered" evidence="1">
    <location>
        <begin position="69"/>
        <end position="90"/>
    </location>
</feature>
<name>J3ABE3_ACTNH</name>
<evidence type="ECO:0000313" key="2">
    <source>
        <dbReference type="EMBL" id="EJN85068.1"/>
    </source>
</evidence>
<dbReference type="PATRIC" id="fig|1115803.3.peg.1137"/>
<evidence type="ECO:0000313" key="3">
    <source>
        <dbReference type="Proteomes" id="UP000007814"/>
    </source>
</evidence>
<protein>
    <submittedName>
        <fullName evidence="2">Uncharacterized protein</fullName>
    </submittedName>
</protein>
<accession>J3ABE3</accession>
<reference evidence="2 3" key="1">
    <citation type="submission" date="2012-07" db="EMBL/GenBank/DDBJ databases">
        <authorList>
            <person name="Durkin A.S."/>
            <person name="McCorrison J."/>
            <person name="Torralba M."/>
            <person name="Gillis M."/>
            <person name="Methe B."/>
            <person name="Sutton G."/>
            <person name="Nelson K.E."/>
        </authorList>
    </citation>
    <scope>NUCLEOTIDE SEQUENCE [LARGE SCALE GENOMIC DNA]</scope>
    <source>
        <strain evidence="3">ATCC 12104 / DSM 43013 / CCUG 2238 / JCM 8349 / NCTC 10301 / Howell 279</strain>
    </source>
</reference>
<comment type="caution">
    <text evidence="2">The sequence shown here is derived from an EMBL/GenBank/DDBJ whole genome shotgun (WGS) entry which is preliminary data.</text>
</comment>
<feature type="region of interest" description="Disordered" evidence="1">
    <location>
        <begin position="124"/>
        <end position="168"/>
    </location>
</feature>
<sequence>MSFSHRLIHQGRLVIISVSARGPCAGRISSSGTGPLRAPAAPAATAFMVRRCVASWLLKASDVMTSHDTVRRADRARQSSPALPAGTGAVTQVARPRLGPLHEGRVLLGRVRGYFMRCGGSCSTHSPWPVHPRPRAVRRPEEGSGQGQVEPAPPGPLEAPPKRVPQRP</sequence>
<proteinExistence type="predicted"/>
<dbReference type="Proteomes" id="UP000007814">
    <property type="component" value="Unassembled WGS sequence"/>
</dbReference>
<dbReference type="EMBL" id="ALJK01000098">
    <property type="protein sequence ID" value="EJN85068.1"/>
    <property type="molecule type" value="Genomic_DNA"/>
</dbReference>
<gene>
    <name evidence="2" type="ORF">HMPREF1129_1201</name>
</gene>
<feature type="compositionally biased region" description="Pro residues" evidence="1">
    <location>
        <begin position="151"/>
        <end position="168"/>
    </location>
</feature>